<keyword evidence="13" id="KW-1185">Reference proteome</keyword>
<comment type="function">
    <text evidence="1">VSG forms a coat on the surface of the parasite. The trypanosome evades the immune response of the host by expressing a series of antigenically distinct VSGs from an estimated 1000 VSG genes.</text>
</comment>
<feature type="compositionally biased region" description="Acidic residues" evidence="9">
    <location>
        <begin position="285"/>
        <end position="294"/>
    </location>
</feature>
<reference evidence="12 13" key="2">
    <citation type="journal article" date="2012" name="Proc. Natl. Acad. Sci. U.S.A.">
        <title>Antigenic diversity is generated by distinct evolutionary mechanisms in African trypanosome species.</title>
        <authorList>
            <person name="Jackson A.P."/>
            <person name="Berry A."/>
            <person name="Aslett M."/>
            <person name="Allison H.C."/>
            <person name="Burton P."/>
            <person name="Vavrova-Anderson J."/>
            <person name="Brown R."/>
            <person name="Browne H."/>
            <person name="Corton N."/>
            <person name="Hauser H."/>
            <person name="Gamble J."/>
            <person name="Gilderthorp R."/>
            <person name="Marcello L."/>
            <person name="McQuillan J."/>
            <person name="Otto T.D."/>
            <person name="Quail M.A."/>
            <person name="Sanders M.J."/>
            <person name="van Tonder A."/>
            <person name="Ginger M.L."/>
            <person name="Field M.C."/>
            <person name="Barry J.D."/>
            <person name="Hertz-Fowler C."/>
            <person name="Berriman M."/>
        </authorList>
    </citation>
    <scope>NUCLEOTIDE SEQUENCE [LARGE SCALE GENOMIC DNA]</scope>
    <source>
        <strain evidence="12 13">IL3000</strain>
    </source>
</reference>
<comment type="caution">
    <text evidence="12">The sequence shown here is derived from an EMBL/GenBank/DDBJ whole genome shotgun (WGS) entry which is preliminary data.</text>
</comment>
<dbReference type="InterPro" id="IPR025932">
    <property type="entry name" value="Trypano_VSG_B_N_dom"/>
</dbReference>
<proteinExistence type="predicted"/>
<feature type="signal peptide" evidence="10">
    <location>
        <begin position="1"/>
        <end position="23"/>
    </location>
</feature>
<dbReference type="VEuPathDB" id="TriTrypDB:TcIL3000_0_22710"/>
<organism evidence="12 13">
    <name type="scientific">Trypanosoma congolense (strain IL3000)</name>
    <dbReference type="NCBI Taxonomy" id="1068625"/>
    <lineage>
        <taxon>Eukaryota</taxon>
        <taxon>Discoba</taxon>
        <taxon>Euglenozoa</taxon>
        <taxon>Kinetoplastea</taxon>
        <taxon>Metakinetoplastina</taxon>
        <taxon>Trypanosomatida</taxon>
        <taxon>Trypanosomatidae</taxon>
        <taxon>Trypanosoma</taxon>
        <taxon>Nannomonas</taxon>
    </lineage>
</organism>
<keyword evidence="4" id="KW-0336">GPI-anchor</keyword>
<evidence type="ECO:0000256" key="10">
    <source>
        <dbReference type="SAM" id="SignalP"/>
    </source>
</evidence>
<evidence type="ECO:0000259" key="11">
    <source>
        <dbReference type="Pfam" id="PF13206"/>
    </source>
</evidence>
<evidence type="ECO:0000256" key="4">
    <source>
        <dbReference type="ARBA" id="ARBA00022622"/>
    </source>
</evidence>
<dbReference type="AlphaFoldDB" id="F9WJE8"/>
<evidence type="ECO:0000256" key="3">
    <source>
        <dbReference type="ARBA" id="ARBA00022475"/>
    </source>
</evidence>
<keyword evidence="7" id="KW-0325">Glycoprotein</keyword>
<evidence type="ECO:0000313" key="12">
    <source>
        <dbReference type="EMBL" id="CCD17452.1"/>
    </source>
</evidence>
<keyword evidence="6" id="KW-0472">Membrane</keyword>
<evidence type="ECO:0000256" key="7">
    <source>
        <dbReference type="ARBA" id="ARBA00023180"/>
    </source>
</evidence>
<sequence>MKGREMKILMVLVVMGIMSRCVAYSNVHNHNGKEHDALCSVLGAVVTLYRSARGGPTLQKALRRALFGNENGDGDLNTLLADLPSTHHNPGHRERSCGDCRYGGGEDYPGWSIPHDLLCLCTVGKNGYPFTNDGQNSKMFCGQSAQNLGCGNGNGCHNGNEQHGWSESSRNGQAKEYLSATWKTVVTTCLRLGFNLDVEKALQILKEKLKVEEHKSAAWEGSHYSCGGDFSGGGICVNYGGSCRYRDQRFPQWWDALQDALPTANFDLISTHQTASTSPLLNSTYDDEGEDGDELGPNGDSHNGTRHGPSSTRRRNKRSNHAVSHLFKEDGTLLSPPFLWSLGAFVSWF</sequence>
<evidence type="ECO:0000313" key="13">
    <source>
        <dbReference type="Proteomes" id="UP000000702"/>
    </source>
</evidence>
<accession>F9WJE8</accession>
<dbReference type="GO" id="GO:0005886">
    <property type="term" value="C:plasma membrane"/>
    <property type="evidence" value="ECO:0007669"/>
    <property type="project" value="UniProtKB-SubCell"/>
</dbReference>
<evidence type="ECO:0000256" key="6">
    <source>
        <dbReference type="ARBA" id="ARBA00023136"/>
    </source>
</evidence>
<keyword evidence="8" id="KW-0449">Lipoprotein</keyword>
<evidence type="ECO:0000256" key="2">
    <source>
        <dbReference type="ARBA" id="ARBA00004609"/>
    </source>
</evidence>
<gene>
    <name evidence="12" type="ORF">TCIL3000_0_22710</name>
</gene>
<evidence type="ECO:0000256" key="8">
    <source>
        <dbReference type="ARBA" id="ARBA00023288"/>
    </source>
</evidence>
<dbReference type="EMBL" id="CAEQ01002717">
    <property type="protein sequence ID" value="CCD17452.1"/>
    <property type="molecule type" value="Genomic_DNA"/>
</dbReference>
<dbReference type="GO" id="GO:0098552">
    <property type="term" value="C:side of membrane"/>
    <property type="evidence" value="ECO:0007669"/>
    <property type="project" value="UniProtKB-KW"/>
</dbReference>
<feature type="domain" description="Trypanosome variant surface glycoprotein B-type N-terminal" evidence="11">
    <location>
        <begin position="57"/>
        <end position="260"/>
    </location>
</feature>
<reference evidence="13" key="1">
    <citation type="submission" date="2011-07" db="EMBL/GenBank/DDBJ databases">
        <title>Divergent evolution of antigenic variation in African trypanosomes.</title>
        <authorList>
            <person name="Jackson A.P."/>
            <person name="Berry A."/>
            <person name="Allison H.C."/>
            <person name="Burton P."/>
            <person name="Anderson J."/>
            <person name="Aslett M."/>
            <person name="Brown R."/>
            <person name="Corton N."/>
            <person name="Harris D."/>
            <person name="Hauser H."/>
            <person name="Gamble J."/>
            <person name="Gilderthorp R."/>
            <person name="McQuillan J."/>
            <person name="Quail M.A."/>
            <person name="Sanders M."/>
            <person name="Van Tonder A."/>
            <person name="Ginger M.L."/>
            <person name="Donelson J.E."/>
            <person name="Field M.C."/>
            <person name="Barry J.D."/>
            <person name="Berriman M."/>
            <person name="Hertz-Fowler C."/>
        </authorList>
    </citation>
    <scope>NUCLEOTIDE SEQUENCE [LARGE SCALE GENOMIC DNA]</scope>
    <source>
        <strain evidence="13">IL3000</strain>
    </source>
</reference>
<feature type="region of interest" description="Disordered" evidence="9">
    <location>
        <begin position="279"/>
        <end position="320"/>
    </location>
</feature>
<name>F9WJE8_TRYCI</name>
<keyword evidence="5 10" id="KW-0732">Signal</keyword>
<evidence type="ECO:0000256" key="5">
    <source>
        <dbReference type="ARBA" id="ARBA00022729"/>
    </source>
</evidence>
<evidence type="ECO:0000256" key="9">
    <source>
        <dbReference type="SAM" id="MobiDB-lite"/>
    </source>
</evidence>
<keyword evidence="3" id="KW-1003">Cell membrane</keyword>
<protein>
    <submittedName>
        <fullName evidence="12">Variant surface glycoprotein</fullName>
    </submittedName>
</protein>
<feature type="chain" id="PRO_5003394824" evidence="10">
    <location>
        <begin position="24"/>
        <end position="349"/>
    </location>
</feature>
<dbReference type="Proteomes" id="UP000000702">
    <property type="component" value="Unassembled WGS sequence"/>
</dbReference>
<evidence type="ECO:0000256" key="1">
    <source>
        <dbReference type="ARBA" id="ARBA00002523"/>
    </source>
</evidence>
<dbReference type="Pfam" id="PF13206">
    <property type="entry name" value="VSG_B"/>
    <property type="match status" value="1"/>
</dbReference>
<comment type="subcellular location">
    <subcellularLocation>
        <location evidence="2">Cell membrane</location>
        <topology evidence="2">Lipid-anchor</topology>
        <topology evidence="2">GPI-anchor</topology>
    </subcellularLocation>
</comment>